<dbReference type="EMBL" id="SRLO01004564">
    <property type="protein sequence ID" value="TNN30380.1"/>
    <property type="molecule type" value="Genomic_DNA"/>
</dbReference>
<dbReference type="Proteomes" id="UP000314294">
    <property type="component" value="Unassembled WGS sequence"/>
</dbReference>
<evidence type="ECO:0000313" key="1">
    <source>
        <dbReference type="EMBL" id="TNN30380.1"/>
    </source>
</evidence>
<reference evidence="1 2" key="1">
    <citation type="submission" date="2019-03" db="EMBL/GenBank/DDBJ databases">
        <title>First draft genome of Liparis tanakae, snailfish: a comprehensive survey of snailfish specific genes.</title>
        <authorList>
            <person name="Kim W."/>
            <person name="Song I."/>
            <person name="Jeong J.-H."/>
            <person name="Kim D."/>
            <person name="Kim S."/>
            <person name="Ryu S."/>
            <person name="Song J.Y."/>
            <person name="Lee S.K."/>
        </authorList>
    </citation>
    <scope>NUCLEOTIDE SEQUENCE [LARGE SCALE GENOMIC DNA]</scope>
    <source>
        <tissue evidence="1">Muscle</tissue>
    </source>
</reference>
<gene>
    <name evidence="1" type="ORF">EYF80_059469</name>
</gene>
<name>A0A4Z2EP69_9TELE</name>
<keyword evidence="2" id="KW-1185">Reference proteome</keyword>
<evidence type="ECO:0000313" key="2">
    <source>
        <dbReference type="Proteomes" id="UP000314294"/>
    </source>
</evidence>
<organism evidence="1 2">
    <name type="scientific">Liparis tanakae</name>
    <name type="common">Tanaka's snailfish</name>
    <dbReference type="NCBI Taxonomy" id="230148"/>
    <lineage>
        <taxon>Eukaryota</taxon>
        <taxon>Metazoa</taxon>
        <taxon>Chordata</taxon>
        <taxon>Craniata</taxon>
        <taxon>Vertebrata</taxon>
        <taxon>Euteleostomi</taxon>
        <taxon>Actinopterygii</taxon>
        <taxon>Neopterygii</taxon>
        <taxon>Teleostei</taxon>
        <taxon>Neoteleostei</taxon>
        <taxon>Acanthomorphata</taxon>
        <taxon>Eupercaria</taxon>
        <taxon>Perciformes</taxon>
        <taxon>Cottioidei</taxon>
        <taxon>Cottales</taxon>
        <taxon>Liparidae</taxon>
        <taxon>Liparis</taxon>
    </lineage>
</organism>
<dbReference type="AlphaFoldDB" id="A0A4Z2EP69"/>
<accession>A0A4Z2EP69</accession>
<sequence length="93" mass="9750">MHKKFPPLVLPVRAPRLQAAGGERVIPGDPAWCGGGAGRVQPGPVGPVASLTYTPRAEHGEEAALLDAHRGTGDQNHMIFYIAARVSSVSCIL</sequence>
<comment type="caution">
    <text evidence="1">The sequence shown here is derived from an EMBL/GenBank/DDBJ whole genome shotgun (WGS) entry which is preliminary data.</text>
</comment>
<proteinExistence type="predicted"/>
<protein>
    <submittedName>
        <fullName evidence="1">Uncharacterized protein</fullName>
    </submittedName>
</protein>